<keyword evidence="3 5" id="KW-1133">Transmembrane helix</keyword>
<comment type="caution">
    <text evidence="6">The sequence shown here is derived from an EMBL/GenBank/DDBJ whole genome shotgun (WGS) entry which is preliminary data.</text>
</comment>
<evidence type="ECO:0000256" key="4">
    <source>
        <dbReference type="ARBA" id="ARBA00023136"/>
    </source>
</evidence>
<dbReference type="EC" id="2.1.1.100" evidence="6"/>
<feature type="transmembrane region" description="Helical" evidence="5">
    <location>
        <begin position="35"/>
        <end position="52"/>
    </location>
</feature>
<dbReference type="Proteomes" id="UP001365846">
    <property type="component" value="Unassembled WGS sequence"/>
</dbReference>
<reference evidence="6 7" key="1">
    <citation type="submission" date="2024-03" db="EMBL/GenBank/DDBJ databases">
        <title>Novel species of the genus Variovorax.</title>
        <authorList>
            <person name="Liu Q."/>
            <person name="Xin Y.-H."/>
        </authorList>
    </citation>
    <scope>NUCLEOTIDE SEQUENCE [LARGE SCALE GENOMIC DNA]</scope>
    <source>
        <strain evidence="6 7">KACC 18899</strain>
    </source>
</reference>
<feature type="transmembrane region" description="Helical" evidence="5">
    <location>
        <begin position="118"/>
        <end position="135"/>
    </location>
</feature>
<evidence type="ECO:0000313" key="7">
    <source>
        <dbReference type="Proteomes" id="UP001365846"/>
    </source>
</evidence>
<proteinExistence type="predicted"/>
<dbReference type="EMBL" id="JBBKZU010000001">
    <property type="protein sequence ID" value="MEJ8810217.1"/>
    <property type="molecule type" value="Genomic_DNA"/>
</dbReference>
<feature type="transmembrane region" description="Helical" evidence="5">
    <location>
        <begin position="6"/>
        <end position="23"/>
    </location>
</feature>
<sequence length="188" mass="21352">MLLPVQAYPATFVIASSIVLYFSRGAITRPRSHGFYRFFAVECIFGLIWINLPVWGDDPALSPSQSLALVLLATSAWLPLHAVRRLRRVGQPGGIRQDEALLGFEKTTRLVTTGAFRYIRHPMYAALMCLAWGVFLQRFTWLALLLVLASTALLFVTAHREEQECLAHFGDAYRCYMGRTRRFVPFLL</sequence>
<keyword evidence="7" id="KW-1185">Reference proteome</keyword>
<evidence type="ECO:0000256" key="5">
    <source>
        <dbReference type="SAM" id="Phobius"/>
    </source>
</evidence>
<gene>
    <name evidence="6" type="ORF">WKW77_04010</name>
</gene>
<organism evidence="6 7">
    <name type="scientific">Variovorax ureilyticus</name>
    <dbReference type="NCBI Taxonomy" id="1836198"/>
    <lineage>
        <taxon>Bacteria</taxon>
        <taxon>Pseudomonadati</taxon>
        <taxon>Pseudomonadota</taxon>
        <taxon>Betaproteobacteria</taxon>
        <taxon>Burkholderiales</taxon>
        <taxon>Comamonadaceae</taxon>
        <taxon>Variovorax</taxon>
    </lineage>
</organism>
<keyword evidence="2 5" id="KW-0812">Transmembrane</keyword>
<dbReference type="RefSeq" id="WP_340355512.1">
    <property type="nucleotide sequence ID" value="NZ_JBBKZU010000001.1"/>
</dbReference>
<keyword evidence="6" id="KW-0808">Transferase</keyword>
<dbReference type="PANTHER" id="PTHR43847:SF1">
    <property type="entry name" value="BLL3993 PROTEIN"/>
    <property type="match status" value="1"/>
</dbReference>
<dbReference type="InterPro" id="IPR052527">
    <property type="entry name" value="Metal_cation-efflux_comp"/>
</dbReference>
<feature type="transmembrane region" description="Helical" evidence="5">
    <location>
        <begin position="64"/>
        <end position="83"/>
    </location>
</feature>
<dbReference type="InterPro" id="IPR007318">
    <property type="entry name" value="Phopholipid_MeTrfase"/>
</dbReference>
<keyword evidence="6" id="KW-0489">Methyltransferase</keyword>
<dbReference type="Gene3D" id="1.20.120.1630">
    <property type="match status" value="1"/>
</dbReference>
<keyword evidence="4 5" id="KW-0472">Membrane</keyword>
<protein>
    <submittedName>
        <fullName evidence="6">Isoprenylcysteine carboxylmethyltransferase family protein</fullName>
        <ecNumber evidence="6">2.1.1.100</ecNumber>
        <ecNumber evidence="6">2.1.1.334</ecNumber>
    </submittedName>
</protein>
<dbReference type="GO" id="GO:0004671">
    <property type="term" value="F:protein C-terminal S-isoprenylcysteine carboxyl O-methyltransferase activity"/>
    <property type="evidence" value="ECO:0007669"/>
    <property type="project" value="UniProtKB-EC"/>
</dbReference>
<comment type="subcellular location">
    <subcellularLocation>
        <location evidence="1">Endomembrane system</location>
        <topology evidence="1">Multi-pass membrane protein</topology>
    </subcellularLocation>
</comment>
<accession>A0ABU8V979</accession>
<feature type="transmembrane region" description="Helical" evidence="5">
    <location>
        <begin position="141"/>
        <end position="158"/>
    </location>
</feature>
<evidence type="ECO:0000313" key="6">
    <source>
        <dbReference type="EMBL" id="MEJ8810217.1"/>
    </source>
</evidence>
<name>A0ABU8V979_9BURK</name>
<dbReference type="GO" id="GO:0032259">
    <property type="term" value="P:methylation"/>
    <property type="evidence" value="ECO:0007669"/>
    <property type="project" value="UniProtKB-KW"/>
</dbReference>
<dbReference type="Pfam" id="PF04191">
    <property type="entry name" value="PEMT"/>
    <property type="match status" value="1"/>
</dbReference>
<dbReference type="EC" id="2.1.1.334" evidence="6"/>
<evidence type="ECO:0000256" key="1">
    <source>
        <dbReference type="ARBA" id="ARBA00004127"/>
    </source>
</evidence>
<evidence type="ECO:0000256" key="2">
    <source>
        <dbReference type="ARBA" id="ARBA00022692"/>
    </source>
</evidence>
<dbReference type="PANTHER" id="PTHR43847">
    <property type="entry name" value="BLL3993 PROTEIN"/>
    <property type="match status" value="1"/>
</dbReference>
<evidence type="ECO:0000256" key="3">
    <source>
        <dbReference type="ARBA" id="ARBA00022989"/>
    </source>
</evidence>